<evidence type="ECO:0000256" key="6">
    <source>
        <dbReference type="ARBA" id="ARBA00023136"/>
    </source>
</evidence>
<keyword evidence="3" id="KW-1003">Cell membrane</keyword>
<feature type="region of interest" description="Disordered" evidence="7">
    <location>
        <begin position="182"/>
        <end position="203"/>
    </location>
</feature>
<dbReference type="PANTHER" id="PTHR42709:SF6">
    <property type="entry name" value="UNDECAPRENYL PHOSPHATE TRANSPORTER A"/>
    <property type="match status" value="1"/>
</dbReference>
<comment type="caution">
    <text evidence="10">The sequence shown here is derived from an EMBL/GenBank/DDBJ whole genome shotgun (WGS) entry which is preliminary data.</text>
</comment>
<comment type="similarity">
    <text evidence="2">Belongs to the DedA family.</text>
</comment>
<organism evidence="10 11">
    <name type="scientific">Streptomyces litchfieldiae</name>
    <dbReference type="NCBI Taxonomy" id="3075543"/>
    <lineage>
        <taxon>Bacteria</taxon>
        <taxon>Bacillati</taxon>
        <taxon>Actinomycetota</taxon>
        <taxon>Actinomycetes</taxon>
        <taxon>Kitasatosporales</taxon>
        <taxon>Streptomycetaceae</taxon>
        <taxon>Streptomyces</taxon>
    </lineage>
</organism>
<comment type="subcellular location">
    <subcellularLocation>
        <location evidence="1">Cell membrane</location>
        <topology evidence="1">Multi-pass membrane protein</topology>
    </subcellularLocation>
</comment>
<dbReference type="PANTHER" id="PTHR42709">
    <property type="entry name" value="ALKALINE PHOSPHATASE LIKE PROTEIN"/>
    <property type="match status" value="1"/>
</dbReference>
<name>A0ABU2MN11_9ACTN</name>
<protein>
    <submittedName>
        <fullName evidence="10">VTT domain-containing protein</fullName>
    </submittedName>
</protein>
<feature type="transmembrane region" description="Helical" evidence="8">
    <location>
        <begin position="125"/>
        <end position="148"/>
    </location>
</feature>
<evidence type="ECO:0000256" key="4">
    <source>
        <dbReference type="ARBA" id="ARBA00022692"/>
    </source>
</evidence>
<keyword evidence="11" id="KW-1185">Reference proteome</keyword>
<dbReference type="InterPro" id="IPR032816">
    <property type="entry name" value="VTT_dom"/>
</dbReference>
<keyword evidence="4 8" id="KW-0812">Transmembrane</keyword>
<evidence type="ECO:0000313" key="11">
    <source>
        <dbReference type="Proteomes" id="UP001183246"/>
    </source>
</evidence>
<evidence type="ECO:0000256" key="8">
    <source>
        <dbReference type="SAM" id="Phobius"/>
    </source>
</evidence>
<evidence type="ECO:0000256" key="2">
    <source>
        <dbReference type="ARBA" id="ARBA00010792"/>
    </source>
</evidence>
<dbReference type="InterPro" id="IPR051311">
    <property type="entry name" value="DedA_domain"/>
</dbReference>
<feature type="transmembrane region" description="Helical" evidence="8">
    <location>
        <begin position="154"/>
        <end position="175"/>
    </location>
</feature>
<proteinExistence type="inferred from homology"/>
<gene>
    <name evidence="10" type="ORF">RM590_09965</name>
</gene>
<evidence type="ECO:0000259" key="9">
    <source>
        <dbReference type="Pfam" id="PF09335"/>
    </source>
</evidence>
<feature type="transmembrane region" description="Helical" evidence="8">
    <location>
        <begin position="43"/>
        <end position="65"/>
    </location>
</feature>
<evidence type="ECO:0000256" key="5">
    <source>
        <dbReference type="ARBA" id="ARBA00022989"/>
    </source>
</evidence>
<dbReference type="RefSeq" id="WP_311704069.1">
    <property type="nucleotide sequence ID" value="NZ_JAVREL010000004.1"/>
</dbReference>
<dbReference type="Pfam" id="PF09335">
    <property type="entry name" value="VTT_dom"/>
    <property type="match status" value="1"/>
</dbReference>
<accession>A0ABU2MN11</accession>
<dbReference type="Proteomes" id="UP001183246">
    <property type="component" value="Unassembled WGS sequence"/>
</dbReference>
<reference evidence="11" key="1">
    <citation type="submission" date="2023-07" db="EMBL/GenBank/DDBJ databases">
        <title>30 novel species of actinomycetes from the DSMZ collection.</title>
        <authorList>
            <person name="Nouioui I."/>
        </authorList>
    </citation>
    <scope>NUCLEOTIDE SEQUENCE [LARGE SCALE GENOMIC DNA]</scope>
    <source>
        <strain evidence="11">DSM 44938</strain>
    </source>
</reference>
<keyword evidence="6 8" id="KW-0472">Membrane</keyword>
<keyword evidence="5 8" id="KW-1133">Transmembrane helix</keyword>
<evidence type="ECO:0000313" key="10">
    <source>
        <dbReference type="EMBL" id="MDT0342940.1"/>
    </source>
</evidence>
<dbReference type="EMBL" id="JAVREL010000004">
    <property type="protein sequence ID" value="MDT0342940.1"/>
    <property type="molecule type" value="Genomic_DNA"/>
</dbReference>
<evidence type="ECO:0000256" key="3">
    <source>
        <dbReference type="ARBA" id="ARBA00022475"/>
    </source>
</evidence>
<evidence type="ECO:0000256" key="7">
    <source>
        <dbReference type="SAM" id="MobiDB-lite"/>
    </source>
</evidence>
<evidence type="ECO:0000256" key="1">
    <source>
        <dbReference type="ARBA" id="ARBA00004651"/>
    </source>
</evidence>
<feature type="domain" description="VTT" evidence="9">
    <location>
        <begin position="20"/>
        <end position="145"/>
    </location>
</feature>
<sequence length="203" mass="20771">MDGGLWMYALLALTTAPPLVPNAALIASAGALAEAGELSLVLVLLVVAGSAVAGDAAVYGIGRLAEGRATRWLSRTTRRKAALTWTADRMHAHGLPFVIGVRFIPSGRLIGGLTAAIARYGARRYLLGAGIAEVVWASYSVGLGYWGGSALDNTWSSIFIGSGVSLVVAALAQALSRLGRRPSPAVALPPAGPERPADGETAA</sequence>